<dbReference type="InterPro" id="IPR021833">
    <property type="entry name" value="DUF3425"/>
</dbReference>
<dbReference type="PANTHER" id="PTHR38116">
    <property type="entry name" value="CHROMOSOME 7, WHOLE GENOME SHOTGUN SEQUENCE"/>
    <property type="match status" value="1"/>
</dbReference>
<dbReference type="AlphaFoldDB" id="A0A9W8NM06"/>
<evidence type="ECO:0000313" key="3">
    <source>
        <dbReference type="Proteomes" id="UP001148614"/>
    </source>
</evidence>
<evidence type="ECO:0000256" key="1">
    <source>
        <dbReference type="SAM" id="MobiDB-lite"/>
    </source>
</evidence>
<dbReference type="VEuPathDB" id="FungiDB:F4678DRAFT_452911"/>
<keyword evidence="3" id="KW-1185">Reference proteome</keyword>
<evidence type="ECO:0000313" key="2">
    <source>
        <dbReference type="EMBL" id="KAJ3579314.1"/>
    </source>
</evidence>
<dbReference type="Proteomes" id="UP001148614">
    <property type="component" value="Unassembled WGS sequence"/>
</dbReference>
<dbReference type="Pfam" id="PF11905">
    <property type="entry name" value="DUF3425"/>
    <property type="match status" value="1"/>
</dbReference>
<reference evidence="2" key="1">
    <citation type="submission" date="2022-07" db="EMBL/GenBank/DDBJ databases">
        <title>Genome Sequence of Xylaria arbuscula.</title>
        <authorList>
            <person name="Buettner E."/>
        </authorList>
    </citation>
    <scope>NUCLEOTIDE SEQUENCE</scope>
    <source>
        <strain evidence="2">VT107</strain>
    </source>
</reference>
<protein>
    <submittedName>
        <fullName evidence="2">Uncharacterized protein</fullName>
    </submittedName>
</protein>
<feature type="region of interest" description="Disordered" evidence="1">
    <location>
        <begin position="1"/>
        <end position="29"/>
    </location>
</feature>
<accession>A0A9W8NM06</accession>
<organism evidence="2 3">
    <name type="scientific">Xylaria arbuscula</name>
    <dbReference type="NCBI Taxonomy" id="114810"/>
    <lineage>
        <taxon>Eukaryota</taxon>
        <taxon>Fungi</taxon>
        <taxon>Dikarya</taxon>
        <taxon>Ascomycota</taxon>
        <taxon>Pezizomycotina</taxon>
        <taxon>Sordariomycetes</taxon>
        <taxon>Xylariomycetidae</taxon>
        <taxon>Xylariales</taxon>
        <taxon>Xylariaceae</taxon>
        <taxon>Xylaria</taxon>
    </lineage>
</organism>
<dbReference type="EMBL" id="JANPWZ010000109">
    <property type="protein sequence ID" value="KAJ3579314.1"/>
    <property type="molecule type" value="Genomic_DNA"/>
</dbReference>
<name>A0A9W8NM06_9PEZI</name>
<dbReference type="PANTHER" id="PTHR38116:SF1">
    <property type="entry name" value="BZIP DOMAIN-CONTAINING PROTEIN"/>
    <property type="match status" value="1"/>
</dbReference>
<sequence>MAQPSKFPSHISSTQIPWSREDVRQGTRRRQTVAQAAPGDPNHAGVIQADLPLLLRRVQATPMPQVDFGKIWDVIETRDPRTWESEPSIRAFMDFMYSNWLAQAPRPALLPCLVQFNFVRALMTNAAVLGITSSQLGDEAISYFYATGTRPSTVDTKVEKLPSSLQPTDLQRATLHHPWFDLIPVPRMRDNLFRHGVEDLDEDDLCCTLGGFGKHKDSGFVIWGNSWDVSSWEVTEEFSRSPWGWVIEGCCELRQSTNQWRAKRGEAPLFHSDSTVNGGEQGV</sequence>
<proteinExistence type="predicted"/>
<gene>
    <name evidence="2" type="ORF">NPX13_g1256</name>
</gene>
<comment type="caution">
    <text evidence="2">The sequence shown here is derived from an EMBL/GenBank/DDBJ whole genome shotgun (WGS) entry which is preliminary data.</text>
</comment>